<evidence type="ECO:0000259" key="2">
    <source>
        <dbReference type="PROSITE" id="PS50943"/>
    </source>
</evidence>
<dbReference type="PANTHER" id="PTHR46558">
    <property type="entry name" value="TRACRIPTIONAL REGULATORY PROTEIN-RELATED-RELATED"/>
    <property type="match status" value="1"/>
</dbReference>
<dbReference type="EMBL" id="QXUF01000014">
    <property type="protein sequence ID" value="RIN02231.1"/>
    <property type="molecule type" value="Genomic_DNA"/>
</dbReference>
<dbReference type="PROSITE" id="PS50943">
    <property type="entry name" value="HTH_CROC1"/>
    <property type="match status" value="1"/>
</dbReference>
<name>A0A418IHP8_9STAP</name>
<evidence type="ECO:0000313" key="4">
    <source>
        <dbReference type="Proteomes" id="UP000286317"/>
    </source>
</evidence>
<comment type="caution">
    <text evidence="3">The sequence shown here is derived from an EMBL/GenBank/DDBJ whole genome shotgun (WGS) entry which is preliminary data.</text>
</comment>
<proteinExistence type="predicted"/>
<dbReference type="Pfam" id="PF01381">
    <property type="entry name" value="HTH_3"/>
    <property type="match status" value="1"/>
</dbReference>
<dbReference type="OrthoDB" id="9812495at2"/>
<sequence>MNQSFYFLLKEQRELKNWSQDELAEILNISRQSISKRELNKDYFSIDMLIKMRDLFDVSLDELIKGDKDLNKTIIETYQQSVSIQSNNQPTNGWGFLARSWRLFFPVAGVLWWMIQTFI</sequence>
<keyword evidence="4" id="KW-1185">Reference proteome</keyword>
<protein>
    <submittedName>
        <fullName evidence="3">XRE family transcriptional regulator</fullName>
    </submittedName>
</protein>
<dbReference type="PANTHER" id="PTHR46558:SF15">
    <property type="entry name" value="HELIX-TURN-HELIX DOMAIN PROTEIN"/>
    <property type="match status" value="1"/>
</dbReference>
<dbReference type="SUPFAM" id="SSF47413">
    <property type="entry name" value="lambda repressor-like DNA-binding domains"/>
    <property type="match status" value="1"/>
</dbReference>
<dbReference type="InterPro" id="IPR010982">
    <property type="entry name" value="Lambda_DNA-bd_dom_sf"/>
</dbReference>
<dbReference type="InterPro" id="IPR001387">
    <property type="entry name" value="Cro/C1-type_HTH"/>
</dbReference>
<dbReference type="AlphaFoldDB" id="A0A418IHP8"/>
<evidence type="ECO:0000313" key="3">
    <source>
        <dbReference type="EMBL" id="RIN02231.1"/>
    </source>
</evidence>
<organism evidence="3 4">
    <name type="scientific">Staphylococcus shinii</name>
    <dbReference type="NCBI Taxonomy" id="2912228"/>
    <lineage>
        <taxon>Bacteria</taxon>
        <taxon>Bacillati</taxon>
        <taxon>Bacillota</taxon>
        <taxon>Bacilli</taxon>
        <taxon>Bacillales</taxon>
        <taxon>Staphylococcaceae</taxon>
        <taxon>Staphylococcus</taxon>
    </lineage>
</organism>
<dbReference type="CDD" id="cd00093">
    <property type="entry name" value="HTH_XRE"/>
    <property type="match status" value="1"/>
</dbReference>
<dbReference type="GO" id="GO:0003677">
    <property type="term" value="F:DNA binding"/>
    <property type="evidence" value="ECO:0007669"/>
    <property type="project" value="UniProtKB-KW"/>
</dbReference>
<gene>
    <name evidence="3" type="ORF">BU112_03215</name>
</gene>
<feature type="domain" description="HTH cro/C1-type" evidence="2">
    <location>
        <begin position="9"/>
        <end position="63"/>
    </location>
</feature>
<dbReference type="Gene3D" id="1.10.260.40">
    <property type="entry name" value="lambda repressor-like DNA-binding domains"/>
    <property type="match status" value="1"/>
</dbReference>
<accession>A0A418IHP8</accession>
<dbReference type="SMART" id="SM00530">
    <property type="entry name" value="HTH_XRE"/>
    <property type="match status" value="1"/>
</dbReference>
<reference evidence="3 4" key="1">
    <citation type="journal article" date="2016" name="Front. Microbiol.">
        <title>Comprehensive Phylogenetic Analysis of Bovine Non-aureus Staphylococci Species Based on Whole-Genome Sequencing.</title>
        <authorList>
            <person name="Naushad S."/>
            <person name="Barkema H.W."/>
            <person name="Luby C."/>
            <person name="Condas L.A."/>
            <person name="Nobrega D.B."/>
            <person name="Carson D.A."/>
            <person name="De Buck J."/>
        </authorList>
    </citation>
    <scope>NUCLEOTIDE SEQUENCE [LARGE SCALE GENOMIC DNA]</scope>
    <source>
        <strain evidence="3 4">SNUC 4554</strain>
    </source>
</reference>
<evidence type="ECO:0000256" key="1">
    <source>
        <dbReference type="ARBA" id="ARBA00023125"/>
    </source>
</evidence>
<keyword evidence="1" id="KW-0238">DNA-binding</keyword>
<dbReference type="Proteomes" id="UP000286317">
    <property type="component" value="Unassembled WGS sequence"/>
</dbReference>